<evidence type="ECO:0000256" key="6">
    <source>
        <dbReference type="ARBA" id="ARBA00023136"/>
    </source>
</evidence>
<evidence type="ECO:0000256" key="3">
    <source>
        <dbReference type="ARBA" id="ARBA00022475"/>
    </source>
</evidence>
<dbReference type="GO" id="GO:0005886">
    <property type="term" value="C:plasma membrane"/>
    <property type="evidence" value="ECO:0007669"/>
    <property type="project" value="UniProtKB-SubCell"/>
</dbReference>
<evidence type="ECO:0000256" key="7">
    <source>
        <dbReference type="SAM" id="Phobius"/>
    </source>
</evidence>
<dbReference type="EMBL" id="FOGJ01000047">
    <property type="protein sequence ID" value="SES42064.1"/>
    <property type="molecule type" value="Genomic_DNA"/>
</dbReference>
<feature type="transmembrane region" description="Helical" evidence="7">
    <location>
        <begin position="56"/>
        <end position="74"/>
    </location>
</feature>
<proteinExistence type="inferred from homology"/>
<keyword evidence="6 7" id="KW-0472">Membrane</keyword>
<feature type="transmembrane region" description="Helical" evidence="7">
    <location>
        <begin position="20"/>
        <end position="44"/>
    </location>
</feature>
<sequence>MVKKKLSLWEAIKYYKTIQLLVFGLILYIVKDYAVTLLCTIGQVTERNVLYKYMPLVAYVGLAALWGYISFITLRDKRYYRLTGRNFGYDSGHYKPYMYGQLVDYFQDADPHKLDTTEFPVMNWQNAKGLIFGKDKNRLISIPSNSETNVAIFGPPGSGKTSGIAIINALRFQGSVLAIDIKGDIYNFCHKYRKIIRFCPDAPNALEASYHFNPLAGIKDMNITDKKLYIESMATVLIPDEGGSDGNYFTSRARKYFQGIVHLLLYENPKTTFPEIIHAILTGNCFDWVTKAMESDCIEAKELLSPFYGNNEKNVSGAYDNLCTAMTPFSNPVLDELLTDNGKCISINALEKGYDVYLQISQEHLDAYAPLFTLIIQSFSTAFTKRPDSSTGVKNRPILMLLDEFPALTYSYKMINSNLSTLRSKAIICMIIQQNMAQLEYRYQPTGARSIIGNCNYQIILGSNDINSSKVFSDTFGTHKVLKVSHSESSSTQTANSKSIQQAREPVFFPEDFGDLDKDMIIYFKGKHCRCKKLNCYTDKKGA</sequence>
<evidence type="ECO:0000313" key="8">
    <source>
        <dbReference type="EMBL" id="SES42064.1"/>
    </source>
</evidence>
<dbReference type="Gene3D" id="3.40.50.300">
    <property type="entry name" value="P-loop containing nucleotide triphosphate hydrolases"/>
    <property type="match status" value="1"/>
</dbReference>
<dbReference type="InterPro" id="IPR003688">
    <property type="entry name" value="TraG/VirD4"/>
</dbReference>
<dbReference type="PANTHER" id="PTHR37937:SF1">
    <property type="entry name" value="CONJUGATIVE TRANSFER: DNA TRANSPORT"/>
    <property type="match status" value="1"/>
</dbReference>
<evidence type="ECO:0000256" key="5">
    <source>
        <dbReference type="ARBA" id="ARBA00022989"/>
    </source>
</evidence>
<evidence type="ECO:0000256" key="4">
    <source>
        <dbReference type="ARBA" id="ARBA00022692"/>
    </source>
</evidence>
<organism evidence="8 9">
    <name type="scientific">Butyrivibrio fibrisolvens</name>
    <dbReference type="NCBI Taxonomy" id="831"/>
    <lineage>
        <taxon>Bacteria</taxon>
        <taxon>Bacillati</taxon>
        <taxon>Bacillota</taxon>
        <taxon>Clostridia</taxon>
        <taxon>Lachnospirales</taxon>
        <taxon>Lachnospiraceae</taxon>
        <taxon>Butyrivibrio</taxon>
    </lineage>
</organism>
<keyword evidence="3" id="KW-1003">Cell membrane</keyword>
<evidence type="ECO:0000313" key="9">
    <source>
        <dbReference type="Proteomes" id="UP000182584"/>
    </source>
</evidence>
<name>A0A1H9X7G0_BUTFI</name>
<keyword evidence="4 7" id="KW-0812">Transmembrane</keyword>
<gene>
    <name evidence="8" type="ORF">SAMN04487884_14710</name>
</gene>
<dbReference type="PANTHER" id="PTHR37937">
    <property type="entry name" value="CONJUGATIVE TRANSFER: DNA TRANSPORT"/>
    <property type="match status" value="1"/>
</dbReference>
<evidence type="ECO:0000256" key="2">
    <source>
        <dbReference type="ARBA" id="ARBA00008806"/>
    </source>
</evidence>
<dbReference type="SUPFAM" id="SSF52540">
    <property type="entry name" value="P-loop containing nucleoside triphosphate hydrolases"/>
    <property type="match status" value="1"/>
</dbReference>
<dbReference type="OrthoDB" id="2005744at2"/>
<protein>
    <submittedName>
        <fullName evidence="8">Type IV secretory system Conjugative DNA transfer</fullName>
    </submittedName>
</protein>
<dbReference type="CDD" id="cd01127">
    <property type="entry name" value="TrwB_TraG_TraD_VirD4"/>
    <property type="match status" value="1"/>
</dbReference>
<dbReference type="InterPro" id="IPR027417">
    <property type="entry name" value="P-loop_NTPase"/>
</dbReference>
<dbReference type="Pfam" id="PF02534">
    <property type="entry name" value="T4SS-DNA_transf"/>
    <property type="match status" value="1"/>
</dbReference>
<comment type="subcellular location">
    <subcellularLocation>
        <location evidence="1">Cell membrane</location>
        <topology evidence="1">Multi-pass membrane protein</topology>
    </subcellularLocation>
</comment>
<dbReference type="AlphaFoldDB" id="A0A1H9X7G0"/>
<reference evidence="8 9" key="1">
    <citation type="submission" date="2016-10" db="EMBL/GenBank/DDBJ databases">
        <authorList>
            <person name="de Groot N.N."/>
        </authorList>
    </citation>
    <scope>NUCLEOTIDE SEQUENCE [LARGE SCALE GENOMIC DNA]</scope>
    <source>
        <strain evidence="8 9">AR40</strain>
    </source>
</reference>
<accession>A0A1H9X7G0</accession>
<comment type="similarity">
    <text evidence="2">Belongs to the VirD4/TraG family.</text>
</comment>
<dbReference type="RefSeq" id="WP_074759014.1">
    <property type="nucleotide sequence ID" value="NZ_FOGJ01000047.1"/>
</dbReference>
<evidence type="ECO:0000256" key="1">
    <source>
        <dbReference type="ARBA" id="ARBA00004651"/>
    </source>
</evidence>
<dbReference type="Proteomes" id="UP000182584">
    <property type="component" value="Unassembled WGS sequence"/>
</dbReference>
<dbReference type="InterPro" id="IPR051539">
    <property type="entry name" value="T4SS-coupling_protein"/>
</dbReference>
<keyword evidence="5 7" id="KW-1133">Transmembrane helix</keyword>